<reference evidence="2" key="1">
    <citation type="submission" date="2022-11" db="UniProtKB">
        <authorList>
            <consortium name="WormBaseParasite"/>
        </authorList>
    </citation>
    <scope>IDENTIFICATION</scope>
</reference>
<accession>A0A915DTF7</accession>
<dbReference type="Proteomes" id="UP000887574">
    <property type="component" value="Unplaced"/>
</dbReference>
<organism evidence="1 2">
    <name type="scientific">Ditylenchus dipsaci</name>
    <dbReference type="NCBI Taxonomy" id="166011"/>
    <lineage>
        <taxon>Eukaryota</taxon>
        <taxon>Metazoa</taxon>
        <taxon>Ecdysozoa</taxon>
        <taxon>Nematoda</taxon>
        <taxon>Chromadorea</taxon>
        <taxon>Rhabditida</taxon>
        <taxon>Tylenchina</taxon>
        <taxon>Tylenchomorpha</taxon>
        <taxon>Sphaerularioidea</taxon>
        <taxon>Anguinidae</taxon>
        <taxon>Anguininae</taxon>
        <taxon>Ditylenchus</taxon>
    </lineage>
</organism>
<dbReference type="WBParaSite" id="jg23336.1">
    <property type="protein sequence ID" value="jg23336.1"/>
    <property type="gene ID" value="jg23336"/>
</dbReference>
<name>A0A915DTF7_9BILA</name>
<dbReference type="AlphaFoldDB" id="A0A915DTF7"/>
<proteinExistence type="predicted"/>
<protein>
    <submittedName>
        <fullName evidence="2">Uncharacterized protein</fullName>
    </submittedName>
</protein>
<evidence type="ECO:0000313" key="2">
    <source>
        <dbReference type="WBParaSite" id="jg23336.1"/>
    </source>
</evidence>
<sequence length="119" mass="13890">MQIRYAKDLSEAFIRTSGVHNHERITDNGLSSPVKIKIQAMGNPFNGRSARQIQRSIQANFFSTWLHEILCSFFVWCDTFFPKKCPQKCWCYLRCFCPFLYPLDWFVMASLGAWKKPAA</sequence>
<keyword evidence="1" id="KW-1185">Reference proteome</keyword>
<evidence type="ECO:0000313" key="1">
    <source>
        <dbReference type="Proteomes" id="UP000887574"/>
    </source>
</evidence>